<name>A0A7J6VM36_THATH</name>
<gene>
    <name evidence="1" type="ORF">FRX31_024600</name>
</gene>
<reference evidence="1 2" key="1">
    <citation type="submission" date="2020-06" db="EMBL/GenBank/DDBJ databases">
        <title>Transcriptomic and genomic resources for Thalictrum thalictroides and T. hernandezii: Facilitating candidate gene discovery in an emerging model plant lineage.</title>
        <authorList>
            <person name="Arias T."/>
            <person name="Riano-Pachon D.M."/>
            <person name="Di Stilio V.S."/>
        </authorList>
    </citation>
    <scope>NUCLEOTIDE SEQUENCE [LARGE SCALE GENOMIC DNA]</scope>
    <source>
        <strain evidence="2">cv. WT478/WT964</strain>
        <tissue evidence="1">Leaves</tissue>
    </source>
</reference>
<protein>
    <submittedName>
        <fullName evidence="1">Uncharacterized protein</fullName>
    </submittedName>
</protein>
<comment type="caution">
    <text evidence="1">The sequence shown here is derived from an EMBL/GenBank/DDBJ whole genome shotgun (WGS) entry which is preliminary data.</text>
</comment>
<sequence length="128" mass="14998">MAQTVAFRHQERQVMNQHGWHNTSDDYRVHIAKMERMPSTIEAPHYPSVHMLFNNNVTPNEHATRQEEHVPVVIEKPQVMTEATVHIEKAIEDKPKVNNKDVDAEAEYYILQKHKAFNLCKWLSMKAL</sequence>
<dbReference type="PANTHER" id="PTHR38224">
    <property type="entry name" value="PHLOEM SPECIFIC PROTEIN"/>
    <property type="match status" value="1"/>
</dbReference>
<keyword evidence="2" id="KW-1185">Reference proteome</keyword>
<accession>A0A7J6VM36</accession>
<dbReference type="AlphaFoldDB" id="A0A7J6VM36"/>
<dbReference type="EMBL" id="JABWDY010030160">
    <property type="protein sequence ID" value="KAF5185817.1"/>
    <property type="molecule type" value="Genomic_DNA"/>
</dbReference>
<dbReference type="PANTHER" id="PTHR38224:SF1">
    <property type="entry name" value="PHLOEM SPECIFIC PROTEIN"/>
    <property type="match status" value="1"/>
</dbReference>
<dbReference type="Proteomes" id="UP000554482">
    <property type="component" value="Unassembled WGS sequence"/>
</dbReference>
<evidence type="ECO:0000313" key="1">
    <source>
        <dbReference type="EMBL" id="KAF5185817.1"/>
    </source>
</evidence>
<proteinExistence type="predicted"/>
<evidence type="ECO:0000313" key="2">
    <source>
        <dbReference type="Proteomes" id="UP000554482"/>
    </source>
</evidence>
<organism evidence="1 2">
    <name type="scientific">Thalictrum thalictroides</name>
    <name type="common">Rue-anemone</name>
    <name type="synonym">Anemone thalictroides</name>
    <dbReference type="NCBI Taxonomy" id="46969"/>
    <lineage>
        <taxon>Eukaryota</taxon>
        <taxon>Viridiplantae</taxon>
        <taxon>Streptophyta</taxon>
        <taxon>Embryophyta</taxon>
        <taxon>Tracheophyta</taxon>
        <taxon>Spermatophyta</taxon>
        <taxon>Magnoliopsida</taxon>
        <taxon>Ranunculales</taxon>
        <taxon>Ranunculaceae</taxon>
        <taxon>Thalictroideae</taxon>
        <taxon>Thalictrum</taxon>
    </lineage>
</organism>
<dbReference type="OrthoDB" id="1246837at2759"/>